<protein>
    <submittedName>
        <fullName evidence="3">DNA polymerase III subunit epsilon</fullName>
    </submittedName>
</protein>
<feature type="coiled-coil region" evidence="1">
    <location>
        <begin position="40"/>
        <end position="67"/>
    </location>
</feature>
<dbReference type="InterPro" id="IPR036397">
    <property type="entry name" value="RNaseH_sf"/>
</dbReference>
<dbReference type="InterPro" id="IPR013520">
    <property type="entry name" value="Ribonucl_H"/>
</dbReference>
<keyword evidence="1" id="KW-0175">Coiled coil</keyword>
<dbReference type="InterPro" id="IPR012337">
    <property type="entry name" value="RNaseH-like_sf"/>
</dbReference>
<organism evidence="3">
    <name type="scientific">Myoviridae sp. ctgXa1</name>
    <dbReference type="NCBI Taxonomy" id="2827700"/>
    <lineage>
        <taxon>Viruses</taxon>
        <taxon>Duplodnaviria</taxon>
        <taxon>Heunggongvirae</taxon>
        <taxon>Uroviricota</taxon>
        <taxon>Caudoviricetes</taxon>
    </lineage>
</organism>
<dbReference type="EMBL" id="BK032760">
    <property type="protein sequence ID" value="DAF58960.1"/>
    <property type="molecule type" value="Genomic_DNA"/>
</dbReference>
<name>A0A8S5T771_9CAUD</name>
<dbReference type="GO" id="GO:0003676">
    <property type="term" value="F:nucleic acid binding"/>
    <property type="evidence" value="ECO:0007669"/>
    <property type="project" value="InterPro"/>
</dbReference>
<evidence type="ECO:0000313" key="3">
    <source>
        <dbReference type="EMBL" id="DAF58960.1"/>
    </source>
</evidence>
<evidence type="ECO:0000256" key="1">
    <source>
        <dbReference type="SAM" id="Coils"/>
    </source>
</evidence>
<reference evidence="3" key="1">
    <citation type="journal article" date="2021" name="Proc. Natl. Acad. Sci. U.S.A.">
        <title>A Catalog of Tens of Thousands of Viruses from Human Metagenomes Reveals Hidden Associations with Chronic Diseases.</title>
        <authorList>
            <person name="Tisza M.J."/>
            <person name="Buck C.B."/>
        </authorList>
    </citation>
    <scope>NUCLEOTIDE SEQUENCE</scope>
    <source>
        <strain evidence="3">CtgXa1</strain>
    </source>
</reference>
<proteinExistence type="predicted"/>
<sequence>MRQCKRCGRKGLFFFMTKDSLCLKCDKELKAQKQAEEKAKAEQVAAMVAARKAKEEAEKQAHIAARKAEWNQRKAGIAAFDSVPRFQIRTDGKKQRAQPVSFLKELTYSRITAKSDPAKLGSFVVIDTETTGLACTKDAVLEVAAIKVKDYEFVDVFHTMITPPRKNLKRILRGRLCQSMA</sequence>
<dbReference type="SUPFAM" id="SSF53098">
    <property type="entry name" value="Ribonuclease H-like"/>
    <property type="match status" value="1"/>
</dbReference>
<dbReference type="Pfam" id="PF00929">
    <property type="entry name" value="RNase_T"/>
    <property type="match status" value="1"/>
</dbReference>
<evidence type="ECO:0000259" key="2">
    <source>
        <dbReference type="Pfam" id="PF00929"/>
    </source>
</evidence>
<dbReference type="Gene3D" id="3.30.420.10">
    <property type="entry name" value="Ribonuclease H-like superfamily/Ribonuclease H"/>
    <property type="match status" value="1"/>
</dbReference>
<feature type="domain" description="Exonuclease" evidence="2">
    <location>
        <begin position="124"/>
        <end position="166"/>
    </location>
</feature>
<accession>A0A8S5T771</accession>